<dbReference type="EMBL" id="ADBJ01000010">
    <property type="protein sequence ID" value="EFA84205.1"/>
    <property type="molecule type" value="Genomic_DNA"/>
</dbReference>
<dbReference type="RefSeq" id="XP_020436321.1">
    <property type="nucleotide sequence ID" value="XM_020574249.1"/>
</dbReference>
<organism evidence="2 3">
    <name type="scientific">Heterostelium pallidum (strain ATCC 26659 / Pp 5 / PN500)</name>
    <name type="common">Cellular slime mold</name>
    <name type="synonym">Polysphondylium pallidum</name>
    <dbReference type="NCBI Taxonomy" id="670386"/>
    <lineage>
        <taxon>Eukaryota</taxon>
        <taxon>Amoebozoa</taxon>
        <taxon>Evosea</taxon>
        <taxon>Eumycetozoa</taxon>
        <taxon>Dictyostelia</taxon>
        <taxon>Acytosteliales</taxon>
        <taxon>Acytosteliaceae</taxon>
        <taxon>Heterostelium</taxon>
    </lineage>
</organism>
<feature type="region of interest" description="Disordered" evidence="1">
    <location>
        <begin position="70"/>
        <end position="116"/>
    </location>
</feature>
<evidence type="ECO:0000313" key="3">
    <source>
        <dbReference type="Proteomes" id="UP000001396"/>
    </source>
</evidence>
<feature type="compositionally biased region" description="Basic residues" evidence="1">
    <location>
        <begin position="107"/>
        <end position="116"/>
    </location>
</feature>
<feature type="compositionally biased region" description="Low complexity" evidence="1">
    <location>
        <begin position="71"/>
        <end position="104"/>
    </location>
</feature>
<protein>
    <submittedName>
        <fullName evidence="2">Uncharacterized protein</fullName>
    </submittedName>
</protein>
<dbReference type="GeneID" id="31358803"/>
<name>D3B4F7_HETP5</name>
<proteinExistence type="predicted"/>
<dbReference type="InParanoid" id="D3B4F7"/>
<accession>D3B4F7</accession>
<dbReference type="Proteomes" id="UP000001396">
    <property type="component" value="Unassembled WGS sequence"/>
</dbReference>
<reference evidence="2 3" key="1">
    <citation type="journal article" date="2011" name="Genome Res.">
        <title>Phylogeny-wide analysis of social amoeba genomes highlights ancient origins for complex intercellular communication.</title>
        <authorList>
            <person name="Heidel A.J."/>
            <person name="Lawal H.M."/>
            <person name="Felder M."/>
            <person name="Schilde C."/>
            <person name="Helps N.R."/>
            <person name="Tunggal B."/>
            <person name="Rivero F."/>
            <person name="John U."/>
            <person name="Schleicher M."/>
            <person name="Eichinger L."/>
            <person name="Platzer M."/>
            <person name="Noegel A.A."/>
            <person name="Schaap P."/>
            <person name="Gloeckner G."/>
        </authorList>
    </citation>
    <scope>NUCLEOTIDE SEQUENCE [LARGE SCALE GENOMIC DNA]</scope>
    <source>
        <strain evidence="3">ATCC 26659 / Pp 5 / PN500</strain>
    </source>
</reference>
<evidence type="ECO:0000256" key="1">
    <source>
        <dbReference type="SAM" id="MobiDB-lite"/>
    </source>
</evidence>
<evidence type="ECO:0000313" key="2">
    <source>
        <dbReference type="EMBL" id="EFA84205.1"/>
    </source>
</evidence>
<dbReference type="AlphaFoldDB" id="D3B4F7"/>
<keyword evidence="3" id="KW-1185">Reference proteome</keyword>
<sequence>MTLFSVIQIGKQRINITSDRFGGDVKRVSVMCESGSRVRYCTNITITEPNVSLQCSTGPYQVSGFGKFEKSLSSSSTTTSPSSPLSSSTSSLSPTSTSTSASPTHPYKGKKYKFNQ</sequence>
<gene>
    <name evidence="2" type="ORF">PPL_03281</name>
</gene>
<comment type="caution">
    <text evidence="2">The sequence shown here is derived from an EMBL/GenBank/DDBJ whole genome shotgun (WGS) entry which is preliminary data.</text>
</comment>